<dbReference type="SUPFAM" id="SSF82171">
    <property type="entry name" value="DPP6 N-terminal domain-like"/>
    <property type="match status" value="1"/>
</dbReference>
<feature type="signal peptide" evidence="1">
    <location>
        <begin position="1"/>
        <end position="16"/>
    </location>
</feature>
<protein>
    <submittedName>
        <fullName evidence="2">Uncharacterized protein</fullName>
    </submittedName>
</protein>
<organism evidence="2 3">
    <name type="scientific">Chaetoceros tenuissimus</name>
    <dbReference type="NCBI Taxonomy" id="426638"/>
    <lineage>
        <taxon>Eukaryota</taxon>
        <taxon>Sar</taxon>
        <taxon>Stramenopiles</taxon>
        <taxon>Ochrophyta</taxon>
        <taxon>Bacillariophyta</taxon>
        <taxon>Coscinodiscophyceae</taxon>
        <taxon>Chaetocerotophycidae</taxon>
        <taxon>Chaetocerotales</taxon>
        <taxon>Chaetocerotaceae</taxon>
        <taxon>Chaetoceros</taxon>
    </lineage>
</organism>
<sequence>MWILLLLLSLLQPSLGKVDFNNETKWEKVTVMHGSNFNDYFGSAVALDSDGMNVAISSYNGSRSQGKVVFFEARDEYLTTKTWNQTDVIEHEIASLNGQTQIAFSKGGQYFALARDFQLQVYHLENKEWNMMSEVDRGDALSRTIFDLDISRHGDVLAVATYEFGNGQVEIYQRNNTVDEWSLLGSHILTSGDNIKPIKISLSQSGDKVAFSEESPEGSRIVRIFGYDEMTLEWVQLGDTLTETAPLDAFGKAVVLSEDGLTLAISAPFSDVMTEEKVLVNAGSVHIYQFNQETSNWIKLEDVLMGQDEYDSFGNSVDFACNGTIIAVGNAHNLQKAQYVSVFQYSNSEWIQVGQSLTSDVFKDYFGFALSLSESGKVLAVGAPGIAKNAQMRNSGLVTIYKYGIEKKEEVVPEPEEDEEIEIIIKVNPTSSAKCITYYHLSSLITFMVGFALWF</sequence>
<dbReference type="PANTHER" id="PTHR36220:SF1">
    <property type="entry name" value="GAMMA TUBULIN COMPLEX COMPONENT C-TERMINAL DOMAIN-CONTAINING PROTEIN"/>
    <property type="match status" value="1"/>
</dbReference>
<dbReference type="Proteomes" id="UP001054902">
    <property type="component" value="Unassembled WGS sequence"/>
</dbReference>
<gene>
    <name evidence="2" type="ORF">CTEN210_09658</name>
</gene>
<accession>A0AAD3CW81</accession>
<comment type="caution">
    <text evidence="2">The sequence shown here is derived from an EMBL/GenBank/DDBJ whole genome shotgun (WGS) entry which is preliminary data.</text>
</comment>
<dbReference type="EMBL" id="BLLK01000046">
    <property type="protein sequence ID" value="GFH53182.1"/>
    <property type="molecule type" value="Genomic_DNA"/>
</dbReference>
<evidence type="ECO:0000256" key="1">
    <source>
        <dbReference type="SAM" id="SignalP"/>
    </source>
</evidence>
<dbReference type="InterPro" id="IPR015943">
    <property type="entry name" value="WD40/YVTN_repeat-like_dom_sf"/>
</dbReference>
<proteinExistence type="predicted"/>
<keyword evidence="3" id="KW-1185">Reference proteome</keyword>
<dbReference type="AlphaFoldDB" id="A0AAD3CW81"/>
<keyword evidence="1" id="KW-0732">Signal</keyword>
<reference evidence="2 3" key="1">
    <citation type="journal article" date="2021" name="Sci. Rep.">
        <title>The genome of the diatom Chaetoceros tenuissimus carries an ancient integrated fragment of an extant virus.</title>
        <authorList>
            <person name="Hongo Y."/>
            <person name="Kimura K."/>
            <person name="Takaki Y."/>
            <person name="Yoshida Y."/>
            <person name="Baba S."/>
            <person name="Kobayashi G."/>
            <person name="Nagasaki K."/>
            <person name="Hano T."/>
            <person name="Tomaru Y."/>
        </authorList>
    </citation>
    <scope>NUCLEOTIDE SEQUENCE [LARGE SCALE GENOMIC DNA]</scope>
    <source>
        <strain evidence="2 3">NIES-3715</strain>
    </source>
</reference>
<evidence type="ECO:0000313" key="2">
    <source>
        <dbReference type="EMBL" id="GFH53182.1"/>
    </source>
</evidence>
<feature type="chain" id="PRO_5042198404" evidence="1">
    <location>
        <begin position="17"/>
        <end position="455"/>
    </location>
</feature>
<name>A0AAD3CW81_9STRA</name>
<evidence type="ECO:0000313" key="3">
    <source>
        <dbReference type="Proteomes" id="UP001054902"/>
    </source>
</evidence>
<dbReference type="Gene3D" id="2.130.10.10">
    <property type="entry name" value="YVTN repeat-like/Quinoprotein amine dehydrogenase"/>
    <property type="match status" value="1"/>
</dbReference>
<dbReference type="PANTHER" id="PTHR36220">
    <property type="entry name" value="UNNAMED PRODUCT"/>
    <property type="match status" value="1"/>
</dbReference>